<protein>
    <recommendedName>
        <fullName evidence="7">Secreted protein</fullName>
    </recommendedName>
</protein>
<gene>
    <name evidence="3" type="ORF">AQI94_25655</name>
    <name evidence="4" type="ORF">OG929_33445</name>
</gene>
<keyword evidence="2" id="KW-0732">Signal</keyword>
<sequence length="130" mass="13782">MFRGRTVRTVVAVLTAVLLALPFFASTEGFATAHTGRKAEAKAQTGSKLPGTASRAETSGKRHCNHLGDPTGPLRTRDRHRAVDFAPEGPERPLSAEQPAAAPERVASGEFPLSRPSTAHAPAALQVFRC</sequence>
<evidence type="ECO:0000256" key="2">
    <source>
        <dbReference type="SAM" id="SignalP"/>
    </source>
</evidence>
<evidence type="ECO:0008006" key="7">
    <source>
        <dbReference type="Google" id="ProtNLM"/>
    </source>
</evidence>
<feature type="region of interest" description="Disordered" evidence="1">
    <location>
        <begin position="36"/>
        <end position="121"/>
    </location>
</feature>
<name>A0A101N2B6_9ACTN</name>
<reference evidence="4" key="2">
    <citation type="submission" date="2022-10" db="EMBL/GenBank/DDBJ databases">
        <title>The complete genomes of actinobacterial strains from the NBC collection.</title>
        <authorList>
            <person name="Joergensen T.S."/>
            <person name="Alvarez Arevalo M."/>
            <person name="Sterndorff E.B."/>
            <person name="Faurdal D."/>
            <person name="Vuksanovic O."/>
            <person name="Mourched A.-S."/>
            <person name="Charusanti P."/>
            <person name="Shaw S."/>
            <person name="Blin K."/>
            <person name="Weber T."/>
        </authorList>
    </citation>
    <scope>NUCLEOTIDE SEQUENCE</scope>
    <source>
        <strain evidence="4">NBC_00686</strain>
    </source>
</reference>
<evidence type="ECO:0000256" key="1">
    <source>
        <dbReference type="SAM" id="MobiDB-lite"/>
    </source>
</evidence>
<reference evidence="3 5" key="1">
    <citation type="submission" date="2015-10" db="EMBL/GenBank/DDBJ databases">
        <title>Draft genome sequence of Streptomyces pseudovenezuelae DSM 40212, type strain for the species Streptomyces pseudovenezuelae.</title>
        <authorList>
            <person name="Ruckert C."/>
            <person name="Winkler A."/>
            <person name="Kalinowski J."/>
            <person name="Kampfer P."/>
            <person name="Glaeser S."/>
        </authorList>
    </citation>
    <scope>NUCLEOTIDE SEQUENCE [LARGE SCALE GENOMIC DNA]</scope>
    <source>
        <strain evidence="3 5">DSM 40212</strain>
    </source>
</reference>
<dbReference type="EMBL" id="LMWM01000029">
    <property type="protein sequence ID" value="KUM85260.1"/>
    <property type="molecule type" value="Genomic_DNA"/>
</dbReference>
<dbReference type="Proteomes" id="UP001432168">
    <property type="component" value="Chromosome"/>
</dbReference>
<proteinExistence type="predicted"/>
<evidence type="ECO:0000313" key="3">
    <source>
        <dbReference type="EMBL" id="KUM85260.1"/>
    </source>
</evidence>
<dbReference type="EMBL" id="CP109011">
    <property type="protein sequence ID" value="WUT46912.1"/>
    <property type="molecule type" value="Genomic_DNA"/>
</dbReference>
<keyword evidence="6" id="KW-1185">Reference proteome</keyword>
<feature type="chain" id="PRO_5007100997" description="Secreted protein" evidence="2">
    <location>
        <begin position="26"/>
        <end position="130"/>
    </location>
</feature>
<dbReference type="RefSeq" id="WP_031044995.1">
    <property type="nucleotide sequence ID" value="NZ_CP108992.1"/>
</dbReference>
<evidence type="ECO:0000313" key="4">
    <source>
        <dbReference type="EMBL" id="WUT46912.1"/>
    </source>
</evidence>
<dbReference type="AlphaFoldDB" id="A0A101N2B6"/>
<accession>A0A101N2B6</accession>
<dbReference type="Proteomes" id="UP000053039">
    <property type="component" value="Unassembled WGS sequence"/>
</dbReference>
<feature type="signal peptide" evidence="2">
    <location>
        <begin position="1"/>
        <end position="25"/>
    </location>
</feature>
<organism evidence="3 5">
    <name type="scientific">Streptomyces pseudovenezuelae</name>
    <dbReference type="NCBI Taxonomy" id="67350"/>
    <lineage>
        <taxon>Bacteria</taxon>
        <taxon>Bacillati</taxon>
        <taxon>Actinomycetota</taxon>
        <taxon>Actinomycetes</taxon>
        <taxon>Kitasatosporales</taxon>
        <taxon>Streptomycetaceae</taxon>
        <taxon>Streptomyces</taxon>
        <taxon>Streptomyces aurantiacus group</taxon>
    </lineage>
</organism>
<evidence type="ECO:0000313" key="5">
    <source>
        <dbReference type="Proteomes" id="UP000053039"/>
    </source>
</evidence>
<evidence type="ECO:0000313" key="6">
    <source>
        <dbReference type="Proteomes" id="UP001432168"/>
    </source>
</evidence>